<dbReference type="EMBL" id="AVOT02048443">
    <property type="protein sequence ID" value="MBW0543684.1"/>
    <property type="molecule type" value="Genomic_DNA"/>
</dbReference>
<dbReference type="Proteomes" id="UP000765509">
    <property type="component" value="Unassembled WGS sequence"/>
</dbReference>
<keyword evidence="2" id="KW-1185">Reference proteome</keyword>
<comment type="caution">
    <text evidence="1">The sequence shown here is derived from an EMBL/GenBank/DDBJ whole genome shotgun (WGS) entry which is preliminary data.</text>
</comment>
<sequence>MFIQLQLSNHQRFTQPLCVNGNVVAYLNPFGGVAIGGQDGLSSAFGICNCMDAADGYEYLACDEDSWPNLNNSDPNIPVLCATNYSAAGVIACPSAPSLSYQALIQNYNLKKAGRITSQQVAVCKDGALLGRLEGGTFLRNAGALNTIFPPEQGCTCVNASNGTAGNFTCNPWPTSLSKFSPQTFSCYNSLFCPSSNSSDS</sequence>
<organism evidence="1 2">
    <name type="scientific">Austropuccinia psidii MF-1</name>
    <dbReference type="NCBI Taxonomy" id="1389203"/>
    <lineage>
        <taxon>Eukaryota</taxon>
        <taxon>Fungi</taxon>
        <taxon>Dikarya</taxon>
        <taxon>Basidiomycota</taxon>
        <taxon>Pucciniomycotina</taxon>
        <taxon>Pucciniomycetes</taxon>
        <taxon>Pucciniales</taxon>
        <taxon>Sphaerophragmiaceae</taxon>
        <taxon>Austropuccinia</taxon>
    </lineage>
</organism>
<dbReference type="AlphaFoldDB" id="A0A9Q3ILT1"/>
<reference evidence="1" key="1">
    <citation type="submission" date="2021-03" db="EMBL/GenBank/DDBJ databases">
        <title>Draft genome sequence of rust myrtle Austropuccinia psidii MF-1, a brazilian biotype.</title>
        <authorList>
            <person name="Quecine M.C."/>
            <person name="Pachon D.M.R."/>
            <person name="Bonatelli M.L."/>
            <person name="Correr F.H."/>
            <person name="Franceschini L.M."/>
            <person name="Leite T.F."/>
            <person name="Margarido G.R.A."/>
            <person name="Almeida C.A."/>
            <person name="Ferrarezi J.A."/>
            <person name="Labate C.A."/>
        </authorList>
    </citation>
    <scope>NUCLEOTIDE SEQUENCE</scope>
    <source>
        <strain evidence="1">MF-1</strain>
    </source>
</reference>
<gene>
    <name evidence="1" type="ORF">O181_083399</name>
</gene>
<evidence type="ECO:0000313" key="1">
    <source>
        <dbReference type="EMBL" id="MBW0543684.1"/>
    </source>
</evidence>
<proteinExistence type="predicted"/>
<protein>
    <submittedName>
        <fullName evidence="1">Uncharacterized protein</fullName>
    </submittedName>
</protein>
<name>A0A9Q3ILT1_9BASI</name>
<accession>A0A9Q3ILT1</accession>
<evidence type="ECO:0000313" key="2">
    <source>
        <dbReference type="Proteomes" id="UP000765509"/>
    </source>
</evidence>